<evidence type="ECO:0000256" key="5">
    <source>
        <dbReference type="ARBA" id="ARBA00022989"/>
    </source>
</evidence>
<comment type="subcellular location">
    <subcellularLocation>
        <location evidence="1">Membrane</location>
        <topology evidence="1">Multi-pass membrane protein</topology>
    </subcellularLocation>
</comment>
<dbReference type="PANTHER" id="PTHR43652:SF2">
    <property type="entry name" value="BASIC AMINO ACID ANTIPORTER YFCC-RELATED"/>
    <property type="match status" value="1"/>
</dbReference>
<dbReference type="InterPro" id="IPR004680">
    <property type="entry name" value="Cit_transptr-like_dom"/>
</dbReference>
<evidence type="ECO:0000259" key="8">
    <source>
        <dbReference type="PROSITE" id="PS51202"/>
    </source>
</evidence>
<dbReference type="Pfam" id="PF03600">
    <property type="entry name" value="CitMHS"/>
    <property type="match status" value="1"/>
</dbReference>
<keyword evidence="6 7" id="KW-0472">Membrane</keyword>
<dbReference type="InterPro" id="IPR006037">
    <property type="entry name" value="RCK_C"/>
</dbReference>
<feature type="transmembrane region" description="Helical" evidence="7">
    <location>
        <begin position="28"/>
        <end position="45"/>
    </location>
</feature>
<dbReference type="STRING" id="51642.NSMM_340069"/>
<keyword evidence="3 7" id="KW-0812">Transmembrane</keyword>
<dbReference type="RefSeq" id="WP_090285154.1">
    <property type="nucleotide sequence ID" value="NZ_FMWO01000041.1"/>
</dbReference>
<evidence type="ECO:0000256" key="6">
    <source>
        <dbReference type="ARBA" id="ARBA00023136"/>
    </source>
</evidence>
<evidence type="ECO:0000256" key="2">
    <source>
        <dbReference type="ARBA" id="ARBA00022448"/>
    </source>
</evidence>
<keyword evidence="2" id="KW-0813">Transport</keyword>
<feature type="domain" description="RCK C-terminal" evidence="8">
    <location>
        <begin position="310"/>
        <end position="394"/>
    </location>
</feature>
<sequence length="602" mass="63999">MTTDQIIIFAVLAATLGLFIWDKLRYDIVAILALLSVALTGLIPADKVFSGLAHPAVVTVAAVSILGQALVNAGVVDAIARQLTRVGNHPTMQMAALTVTVAVCSGFMNNVGALALLMPVAIWMSRQSGHSPSMFLMPLAFGSLLGGCLTLIGTPPNIIIASYRTQTDAPAFGMFDFLPVGAAITLVGVIFLVLFGRFLTPQRQATNSEDELFEINSYLTELSVPEESDYMGRSLMDLVAAVEDEADITVVALVRGDDRFNTPSMYKVLQQDDVLLIKADPDSLKALTDITKLKLTGGKTDQQIEDEKKEKSESKKTENLDVAEAILAHDSILIGNTLSSLSIRQRYGVNILAVARQGHQLDQRLHKIRFVAGDILLMQGSEDVLKSVMVDLGCLPLASRGLSLGQPRKVAIASLIFVAVILLIMFDAIPTATAMVAGVAAMFFAGLLPIAKLYKSLDLPVIVLLAAMLPVGQALETTGGSELITSLLLNMAESTPPAMTLVILMVATMLLSNIINNAAAAILAAPIALSVASGMEVSADPLLMAVAIGASCAFLTPIAHQSNTLVMEPGGYSFADYWRLGLPISILVILTALPVILWVWPL</sequence>
<name>A0A1G5SD63_9PROT</name>
<dbReference type="Pfam" id="PF02080">
    <property type="entry name" value="TrkA_C"/>
    <property type="match status" value="2"/>
</dbReference>
<evidence type="ECO:0000256" key="7">
    <source>
        <dbReference type="SAM" id="Phobius"/>
    </source>
</evidence>
<dbReference type="GO" id="GO:0006813">
    <property type="term" value="P:potassium ion transport"/>
    <property type="evidence" value="ECO:0007669"/>
    <property type="project" value="InterPro"/>
</dbReference>
<evidence type="ECO:0000256" key="3">
    <source>
        <dbReference type="ARBA" id="ARBA00022692"/>
    </source>
</evidence>
<reference evidence="9 10" key="1">
    <citation type="submission" date="2016-10" db="EMBL/GenBank/DDBJ databases">
        <authorList>
            <person name="de Groot N.N."/>
        </authorList>
    </citation>
    <scope>NUCLEOTIDE SEQUENCE [LARGE SCALE GENOMIC DNA]</scope>
    <source>
        <strain evidence="9">1</strain>
    </source>
</reference>
<feature type="transmembrane region" description="Helical" evidence="7">
    <location>
        <begin position="6"/>
        <end position="21"/>
    </location>
</feature>
<gene>
    <name evidence="9" type="ORF">NSMM_340069</name>
</gene>
<feature type="transmembrane region" description="Helical" evidence="7">
    <location>
        <begin position="541"/>
        <end position="559"/>
    </location>
</feature>
<dbReference type="EMBL" id="FMWO01000041">
    <property type="protein sequence ID" value="SCZ85133.1"/>
    <property type="molecule type" value="Genomic_DNA"/>
</dbReference>
<dbReference type="OrthoDB" id="9809303at2"/>
<dbReference type="PROSITE" id="PS01271">
    <property type="entry name" value="NA_SULFATE"/>
    <property type="match status" value="1"/>
</dbReference>
<dbReference type="SUPFAM" id="SSF116726">
    <property type="entry name" value="TrkA C-terminal domain-like"/>
    <property type="match status" value="2"/>
</dbReference>
<evidence type="ECO:0000256" key="1">
    <source>
        <dbReference type="ARBA" id="ARBA00004141"/>
    </source>
</evidence>
<dbReference type="AlphaFoldDB" id="A0A1G5SD63"/>
<dbReference type="GO" id="GO:0008324">
    <property type="term" value="F:monoatomic cation transmembrane transporter activity"/>
    <property type="evidence" value="ECO:0007669"/>
    <property type="project" value="InterPro"/>
</dbReference>
<dbReference type="InterPro" id="IPR036721">
    <property type="entry name" value="RCK_C_sf"/>
</dbReference>
<dbReference type="PANTHER" id="PTHR43652">
    <property type="entry name" value="BASIC AMINO ACID ANTIPORTER YFCC-RELATED"/>
    <property type="match status" value="1"/>
</dbReference>
<dbReference type="Gene3D" id="3.30.70.1450">
    <property type="entry name" value="Regulator of K+ conductance, C-terminal domain"/>
    <property type="match status" value="2"/>
</dbReference>
<keyword evidence="10" id="KW-1185">Reference proteome</keyword>
<feature type="domain" description="RCK C-terminal" evidence="8">
    <location>
        <begin position="206"/>
        <end position="293"/>
    </location>
</feature>
<organism evidence="9 10">
    <name type="scientific">Nitrosomonas mobilis</name>
    <dbReference type="NCBI Taxonomy" id="51642"/>
    <lineage>
        <taxon>Bacteria</taxon>
        <taxon>Pseudomonadati</taxon>
        <taxon>Pseudomonadota</taxon>
        <taxon>Betaproteobacteria</taxon>
        <taxon>Nitrosomonadales</taxon>
        <taxon>Nitrosomonadaceae</taxon>
        <taxon>Nitrosomonas</taxon>
    </lineage>
</organism>
<feature type="transmembrane region" description="Helical" evidence="7">
    <location>
        <begin position="94"/>
        <end position="123"/>
    </location>
</feature>
<evidence type="ECO:0000313" key="10">
    <source>
        <dbReference type="Proteomes" id="UP000198729"/>
    </source>
</evidence>
<evidence type="ECO:0000313" key="9">
    <source>
        <dbReference type="EMBL" id="SCZ85133.1"/>
    </source>
</evidence>
<dbReference type="InterPro" id="IPR031312">
    <property type="entry name" value="Na/sul_symport_CS"/>
</dbReference>
<evidence type="ECO:0000256" key="4">
    <source>
        <dbReference type="ARBA" id="ARBA00022737"/>
    </source>
</evidence>
<feature type="transmembrane region" description="Helical" evidence="7">
    <location>
        <begin position="495"/>
        <end position="511"/>
    </location>
</feature>
<feature type="transmembrane region" description="Helical" evidence="7">
    <location>
        <begin position="135"/>
        <end position="154"/>
    </location>
</feature>
<dbReference type="Proteomes" id="UP000198729">
    <property type="component" value="Unassembled WGS sequence"/>
</dbReference>
<dbReference type="GO" id="GO:0005886">
    <property type="term" value="C:plasma membrane"/>
    <property type="evidence" value="ECO:0007669"/>
    <property type="project" value="TreeGrafter"/>
</dbReference>
<dbReference type="InterPro" id="IPR051679">
    <property type="entry name" value="DASS-Related_Transporters"/>
</dbReference>
<feature type="transmembrane region" description="Helical" evidence="7">
    <location>
        <begin position="580"/>
        <end position="600"/>
    </location>
</feature>
<keyword evidence="4" id="KW-0677">Repeat</keyword>
<proteinExistence type="predicted"/>
<keyword evidence="5 7" id="KW-1133">Transmembrane helix</keyword>
<accession>A0A1G5SD63</accession>
<feature type="transmembrane region" description="Helical" evidence="7">
    <location>
        <begin position="410"/>
        <end position="426"/>
    </location>
</feature>
<feature type="transmembrane region" description="Helical" evidence="7">
    <location>
        <begin position="432"/>
        <end position="450"/>
    </location>
</feature>
<dbReference type="PROSITE" id="PS51202">
    <property type="entry name" value="RCK_C"/>
    <property type="match status" value="2"/>
</dbReference>
<feature type="transmembrane region" description="Helical" evidence="7">
    <location>
        <begin position="174"/>
        <end position="195"/>
    </location>
</feature>
<protein>
    <submittedName>
        <fullName evidence="9">Potassium transporter TrkA</fullName>
    </submittedName>
</protein>